<sequence length="352" mass="39253">MSAKRLKTTADTLINSSSNSNRWTAHTRQCFVRSLTTQTTTTSPNATIAQAYADAQLASTSTAATLQDRPTIPPPPSKLPQPTRFHPQQQKNPFARTATLTTHAFPSLEPTSLATYPSTHLLLPLRKDILHRAIVYEGDATRQGTANTKTRYEIHGSNRKVRPQKGTGSARLGDKKSPMLRGGGVAFGPRPRDFSTRLQRKVYDLAWRTALSWRYKQGELICVEDLAELTDVHENSADRYLRDFLTHNKLGHQHGRTLFITLERREMLFAAFEAEGMGREGRALEVVEVDVKDLLEMGRVVVERDALEWMFVEHEGDLGAGEQLVQWEKGRGRTVGGKRVGREKVVGGAGDV</sequence>
<protein>
    <recommendedName>
        <fullName evidence="4">Large ribosomal subunit protein uL4m</fullName>
    </recommendedName>
</protein>
<feature type="compositionally biased region" description="Polar residues" evidence="5">
    <location>
        <begin position="9"/>
        <end position="20"/>
    </location>
</feature>
<evidence type="ECO:0000256" key="2">
    <source>
        <dbReference type="ARBA" id="ARBA00022980"/>
    </source>
</evidence>
<dbReference type="GO" id="GO:0006412">
    <property type="term" value="P:translation"/>
    <property type="evidence" value="ECO:0007669"/>
    <property type="project" value="InterPro"/>
</dbReference>
<gene>
    <name evidence="6" type="primary">yml6</name>
    <name evidence="6" type="ORF">LTR78_000344</name>
</gene>
<dbReference type="GeneID" id="89957583"/>
<dbReference type="SUPFAM" id="SSF52166">
    <property type="entry name" value="Ribosomal protein L4"/>
    <property type="match status" value="1"/>
</dbReference>
<dbReference type="RefSeq" id="XP_064699327.1">
    <property type="nucleotide sequence ID" value="XM_064833058.1"/>
</dbReference>
<name>A0AAE1C6H0_9PEZI</name>
<keyword evidence="3" id="KW-0687">Ribonucleoprotein</keyword>
<dbReference type="GO" id="GO:1990904">
    <property type="term" value="C:ribonucleoprotein complex"/>
    <property type="evidence" value="ECO:0007669"/>
    <property type="project" value="UniProtKB-KW"/>
</dbReference>
<dbReference type="InterPro" id="IPR013005">
    <property type="entry name" value="Ribosomal_uL4-like"/>
</dbReference>
<keyword evidence="7" id="KW-1185">Reference proteome</keyword>
<dbReference type="NCBIfam" id="TIGR03953">
    <property type="entry name" value="rplD_bact"/>
    <property type="match status" value="1"/>
</dbReference>
<dbReference type="PANTHER" id="PTHR10746:SF6">
    <property type="entry name" value="LARGE RIBOSOMAL SUBUNIT PROTEIN UL4M"/>
    <property type="match status" value="1"/>
</dbReference>
<dbReference type="Gene3D" id="3.40.1370.10">
    <property type="match status" value="1"/>
</dbReference>
<dbReference type="GO" id="GO:0005840">
    <property type="term" value="C:ribosome"/>
    <property type="evidence" value="ECO:0007669"/>
    <property type="project" value="UniProtKB-KW"/>
</dbReference>
<evidence type="ECO:0000256" key="1">
    <source>
        <dbReference type="ARBA" id="ARBA00010528"/>
    </source>
</evidence>
<dbReference type="GO" id="GO:0003735">
    <property type="term" value="F:structural constituent of ribosome"/>
    <property type="evidence" value="ECO:0007669"/>
    <property type="project" value="InterPro"/>
</dbReference>
<organism evidence="6 7">
    <name type="scientific">Recurvomyces mirabilis</name>
    <dbReference type="NCBI Taxonomy" id="574656"/>
    <lineage>
        <taxon>Eukaryota</taxon>
        <taxon>Fungi</taxon>
        <taxon>Dikarya</taxon>
        <taxon>Ascomycota</taxon>
        <taxon>Pezizomycotina</taxon>
        <taxon>Dothideomycetes</taxon>
        <taxon>Dothideomycetidae</taxon>
        <taxon>Mycosphaerellales</taxon>
        <taxon>Teratosphaeriaceae</taxon>
        <taxon>Recurvomyces</taxon>
    </lineage>
</organism>
<dbReference type="PANTHER" id="PTHR10746">
    <property type="entry name" value="50S RIBOSOMAL PROTEIN L4"/>
    <property type="match status" value="1"/>
</dbReference>
<evidence type="ECO:0000313" key="7">
    <source>
        <dbReference type="Proteomes" id="UP001274830"/>
    </source>
</evidence>
<comment type="caution">
    <text evidence="6">The sequence shown here is derived from an EMBL/GenBank/DDBJ whole genome shotgun (WGS) entry which is preliminary data.</text>
</comment>
<dbReference type="InterPro" id="IPR002136">
    <property type="entry name" value="Ribosomal_uL4"/>
</dbReference>
<keyword evidence="2 6" id="KW-0689">Ribosomal protein</keyword>
<proteinExistence type="inferred from homology"/>
<evidence type="ECO:0000256" key="4">
    <source>
        <dbReference type="ARBA" id="ARBA00040565"/>
    </source>
</evidence>
<comment type="similarity">
    <text evidence="1">Belongs to the universal ribosomal protein uL4 family.</text>
</comment>
<dbReference type="InterPro" id="IPR023574">
    <property type="entry name" value="Ribosomal_uL4_dom_sf"/>
</dbReference>
<evidence type="ECO:0000256" key="5">
    <source>
        <dbReference type="SAM" id="MobiDB-lite"/>
    </source>
</evidence>
<feature type="region of interest" description="Disordered" evidence="5">
    <location>
        <begin position="158"/>
        <end position="186"/>
    </location>
</feature>
<dbReference type="EMBL" id="JAUTXT010000001">
    <property type="protein sequence ID" value="KAK3679967.1"/>
    <property type="molecule type" value="Genomic_DNA"/>
</dbReference>
<dbReference type="AlphaFoldDB" id="A0AAE1C6H0"/>
<feature type="region of interest" description="Disordered" evidence="5">
    <location>
        <begin position="60"/>
        <end position="89"/>
    </location>
</feature>
<evidence type="ECO:0000313" key="6">
    <source>
        <dbReference type="EMBL" id="KAK3679967.1"/>
    </source>
</evidence>
<reference evidence="6" key="1">
    <citation type="submission" date="2023-07" db="EMBL/GenBank/DDBJ databases">
        <title>Black Yeasts Isolated from many extreme environments.</title>
        <authorList>
            <person name="Coleine C."/>
            <person name="Stajich J.E."/>
            <person name="Selbmann L."/>
        </authorList>
    </citation>
    <scope>NUCLEOTIDE SEQUENCE</scope>
    <source>
        <strain evidence="6">CCFEE 5485</strain>
    </source>
</reference>
<feature type="region of interest" description="Disordered" evidence="5">
    <location>
        <begin position="1"/>
        <end position="20"/>
    </location>
</feature>
<evidence type="ECO:0000256" key="3">
    <source>
        <dbReference type="ARBA" id="ARBA00023274"/>
    </source>
</evidence>
<dbReference type="Pfam" id="PF00573">
    <property type="entry name" value="Ribosomal_L4"/>
    <property type="match status" value="1"/>
</dbReference>
<dbReference type="Proteomes" id="UP001274830">
    <property type="component" value="Unassembled WGS sequence"/>
</dbReference>
<accession>A0AAE1C6H0</accession>